<dbReference type="InterPro" id="IPR001594">
    <property type="entry name" value="Palmitoyltrfase_DHHC"/>
</dbReference>
<evidence type="ECO:0000313" key="11">
    <source>
        <dbReference type="Proteomes" id="UP000332933"/>
    </source>
</evidence>
<accession>A0A485LLS4</accession>
<sequence length="257" mass="28330">MASFSNACFGYVFYAMYAVTRCSVLAIRHGGGVFIAMASSLIAFCGGVFIRCVAPMIASSTFGVCVYAGIMAFLLFNTVFNYVLCIITDPGKVSIRRLEDVMEFNNDSDDENEDEEAGFTLVPSPPRSTETSFCRKCNIHRPIRAHHCSICDACVDGMDHHCPWIHACVGFGNLRYFCSFLFWLTVSCWYCSILTFGPAVGNVSKFELSKLSNVLGTPMLFLGPQASMYGIFLISTSAGLFVTFLAMCRLNLFPHVV</sequence>
<feature type="transmembrane region" description="Helical" evidence="7">
    <location>
        <begin position="33"/>
        <end position="58"/>
    </location>
</feature>
<comment type="domain">
    <text evidence="7">The DHHC domain is required for palmitoyltransferase activity.</text>
</comment>
<keyword evidence="5 7" id="KW-0472">Membrane</keyword>
<evidence type="ECO:0000256" key="7">
    <source>
        <dbReference type="RuleBase" id="RU079119"/>
    </source>
</evidence>
<dbReference type="OrthoDB" id="9909019at2759"/>
<feature type="transmembrane region" description="Helical" evidence="7">
    <location>
        <begin position="180"/>
        <end position="201"/>
    </location>
</feature>
<evidence type="ECO:0000256" key="5">
    <source>
        <dbReference type="ARBA" id="ARBA00023136"/>
    </source>
</evidence>
<reference evidence="10 11" key="1">
    <citation type="submission" date="2019-03" db="EMBL/GenBank/DDBJ databases">
        <authorList>
            <person name="Gaulin E."/>
            <person name="Dumas B."/>
        </authorList>
    </citation>
    <scope>NUCLEOTIDE SEQUENCE [LARGE SCALE GENOMIC DNA]</scope>
    <source>
        <strain evidence="10">CBS 568.67</strain>
    </source>
</reference>
<evidence type="ECO:0000256" key="3">
    <source>
        <dbReference type="ARBA" id="ARBA00022692"/>
    </source>
</evidence>
<comment type="catalytic activity">
    <reaction evidence="7">
        <text>L-cysteinyl-[protein] + hexadecanoyl-CoA = S-hexadecanoyl-L-cysteinyl-[protein] + CoA</text>
        <dbReference type="Rhea" id="RHEA:36683"/>
        <dbReference type="Rhea" id="RHEA-COMP:10131"/>
        <dbReference type="Rhea" id="RHEA-COMP:11032"/>
        <dbReference type="ChEBI" id="CHEBI:29950"/>
        <dbReference type="ChEBI" id="CHEBI:57287"/>
        <dbReference type="ChEBI" id="CHEBI:57379"/>
        <dbReference type="ChEBI" id="CHEBI:74151"/>
        <dbReference type="EC" id="2.3.1.225"/>
    </reaction>
</comment>
<dbReference type="Proteomes" id="UP000332933">
    <property type="component" value="Unassembled WGS sequence"/>
</dbReference>
<protein>
    <recommendedName>
        <fullName evidence="7">Palmitoyltransferase</fullName>
        <ecNumber evidence="7">2.3.1.225</ecNumber>
    </recommendedName>
</protein>
<dbReference type="EC" id="2.3.1.225" evidence="7"/>
<dbReference type="InterPro" id="IPR039859">
    <property type="entry name" value="PFA4/ZDH16/20/ERF2-like"/>
</dbReference>
<reference evidence="9" key="2">
    <citation type="submission" date="2019-06" db="EMBL/GenBank/DDBJ databases">
        <title>Genomics analysis of Aphanomyces spp. identifies a new class of oomycete effector associated with host adaptation.</title>
        <authorList>
            <person name="Gaulin E."/>
        </authorList>
    </citation>
    <scope>NUCLEOTIDE SEQUENCE</scope>
    <source>
        <strain evidence="9">CBS 578.67</strain>
    </source>
</reference>
<feature type="domain" description="Palmitoyltransferase DHHC" evidence="8">
    <location>
        <begin position="129"/>
        <end position="248"/>
    </location>
</feature>
<dbReference type="GO" id="GO:0016020">
    <property type="term" value="C:membrane"/>
    <property type="evidence" value="ECO:0007669"/>
    <property type="project" value="UniProtKB-SubCell"/>
</dbReference>
<evidence type="ECO:0000256" key="6">
    <source>
        <dbReference type="ARBA" id="ARBA00023315"/>
    </source>
</evidence>
<keyword evidence="6 7" id="KW-0012">Acyltransferase</keyword>
<evidence type="ECO:0000313" key="10">
    <source>
        <dbReference type="EMBL" id="VFT99017.1"/>
    </source>
</evidence>
<comment type="similarity">
    <text evidence="7">Belongs to the DHHC palmitoyltransferase family.</text>
</comment>
<dbReference type="AlphaFoldDB" id="A0A485LLS4"/>
<feature type="transmembrane region" description="Helical" evidence="7">
    <location>
        <begin position="228"/>
        <end position="248"/>
    </location>
</feature>
<feature type="transmembrane region" description="Helical" evidence="7">
    <location>
        <begin position="64"/>
        <end position="87"/>
    </location>
</feature>
<dbReference type="EMBL" id="VJMH01007048">
    <property type="protein sequence ID" value="KAF0685746.1"/>
    <property type="molecule type" value="Genomic_DNA"/>
</dbReference>
<keyword evidence="11" id="KW-1185">Reference proteome</keyword>
<evidence type="ECO:0000256" key="4">
    <source>
        <dbReference type="ARBA" id="ARBA00022989"/>
    </source>
</evidence>
<evidence type="ECO:0000313" key="9">
    <source>
        <dbReference type="EMBL" id="KAF0685746.1"/>
    </source>
</evidence>
<proteinExistence type="inferred from homology"/>
<evidence type="ECO:0000256" key="2">
    <source>
        <dbReference type="ARBA" id="ARBA00022679"/>
    </source>
</evidence>
<evidence type="ECO:0000259" key="8">
    <source>
        <dbReference type="Pfam" id="PF01529"/>
    </source>
</evidence>
<evidence type="ECO:0000256" key="1">
    <source>
        <dbReference type="ARBA" id="ARBA00004141"/>
    </source>
</evidence>
<dbReference type="Pfam" id="PF01529">
    <property type="entry name" value="DHHC"/>
    <property type="match status" value="1"/>
</dbReference>
<dbReference type="GO" id="GO:0019706">
    <property type="term" value="F:protein-cysteine S-palmitoyltransferase activity"/>
    <property type="evidence" value="ECO:0007669"/>
    <property type="project" value="UniProtKB-EC"/>
</dbReference>
<dbReference type="PANTHER" id="PTHR12246">
    <property type="entry name" value="PALMITOYLTRANSFERASE ZDHHC16"/>
    <property type="match status" value="1"/>
</dbReference>
<dbReference type="EMBL" id="CAADRA010007074">
    <property type="protein sequence ID" value="VFT99017.1"/>
    <property type="molecule type" value="Genomic_DNA"/>
</dbReference>
<name>A0A485LLS4_9STRA</name>
<keyword evidence="2 7" id="KW-0808">Transferase</keyword>
<gene>
    <name evidence="10" type="primary">Aste57867_22354</name>
    <name evidence="9" type="ORF">As57867_022284</name>
    <name evidence="10" type="ORF">ASTE57867_22354</name>
</gene>
<comment type="subcellular location">
    <subcellularLocation>
        <location evidence="1">Membrane</location>
        <topology evidence="1">Multi-pass membrane protein</topology>
    </subcellularLocation>
</comment>
<dbReference type="PROSITE" id="PS50216">
    <property type="entry name" value="DHHC"/>
    <property type="match status" value="1"/>
</dbReference>
<keyword evidence="3 7" id="KW-0812">Transmembrane</keyword>
<organism evidence="10 11">
    <name type="scientific">Aphanomyces stellatus</name>
    <dbReference type="NCBI Taxonomy" id="120398"/>
    <lineage>
        <taxon>Eukaryota</taxon>
        <taxon>Sar</taxon>
        <taxon>Stramenopiles</taxon>
        <taxon>Oomycota</taxon>
        <taxon>Saprolegniomycetes</taxon>
        <taxon>Saprolegniales</taxon>
        <taxon>Verrucalvaceae</taxon>
        <taxon>Aphanomyces</taxon>
    </lineage>
</organism>
<keyword evidence="4 7" id="KW-1133">Transmembrane helix</keyword>